<dbReference type="GO" id="GO:0061579">
    <property type="term" value="F:N-acyl homoserine lactone synthase activity"/>
    <property type="evidence" value="ECO:0007669"/>
    <property type="project" value="UniProtKB-UniRule"/>
</dbReference>
<dbReference type="InterPro" id="IPR016181">
    <property type="entry name" value="Acyl_CoA_acyltransferase"/>
</dbReference>
<evidence type="ECO:0000256" key="8">
    <source>
        <dbReference type="PROSITE-ProRule" id="PRU00533"/>
    </source>
</evidence>
<keyword evidence="6 8" id="KW-0071">Autoinducer synthesis</keyword>
<keyword evidence="5 9" id="KW-0949">S-adenosyl-L-methionine</keyword>
<sequence>MNSAIEFFLRDYDAFPPELSTELYRLRRKTFRERLDWKVECIDGMEKDKFDNENTTYLLGMHNGKLLCGARFIDSTQPTMMSEIFHEYFEGISGLPTDIPCCEISRLFLDKERRDSAGLHGLPASKVLFLAMIFYCMKRNYRGMYAVASRGMYAIFRHANWKIEVIQKGLSEKGEVIYYIFMPASMSIVEDIITRDKASGWLREMSRHLRHL</sequence>
<dbReference type="AlphaFoldDB" id="A0A0G2QY87"/>
<dbReference type="EMBL" id="KJ630952">
    <property type="protein sequence ID" value="AIC38371.1"/>
    <property type="molecule type" value="Genomic_DNA"/>
</dbReference>
<protein>
    <recommendedName>
        <fullName evidence="2 9">Acyl-homoserine-lactone synthase</fullName>
        <ecNumber evidence="1 9">2.3.1.184</ecNumber>
    </recommendedName>
    <alternativeName>
        <fullName evidence="9">Autoinducer synthesis protein</fullName>
    </alternativeName>
</protein>
<dbReference type="InterPro" id="IPR001690">
    <property type="entry name" value="Autoind_synthase"/>
</dbReference>
<comment type="similarity">
    <text evidence="8 9">Belongs to the autoinducer synthase family.</text>
</comment>
<comment type="catalytic activity">
    <reaction evidence="7 9">
        <text>a fatty acyl-[ACP] + S-adenosyl-L-methionine = an N-acyl-L-homoserine lactone + S-methyl-5'-thioadenosine + holo-[ACP] + H(+)</text>
        <dbReference type="Rhea" id="RHEA:10096"/>
        <dbReference type="Rhea" id="RHEA-COMP:9685"/>
        <dbReference type="Rhea" id="RHEA-COMP:14125"/>
        <dbReference type="ChEBI" id="CHEBI:15378"/>
        <dbReference type="ChEBI" id="CHEBI:17509"/>
        <dbReference type="ChEBI" id="CHEBI:55474"/>
        <dbReference type="ChEBI" id="CHEBI:59789"/>
        <dbReference type="ChEBI" id="CHEBI:64479"/>
        <dbReference type="ChEBI" id="CHEBI:138651"/>
        <dbReference type="EC" id="2.3.1.184"/>
    </reaction>
</comment>
<evidence type="ECO:0000256" key="2">
    <source>
        <dbReference type="ARBA" id="ARBA00018768"/>
    </source>
</evidence>
<evidence type="ECO:0000256" key="3">
    <source>
        <dbReference type="ARBA" id="ARBA00022654"/>
    </source>
</evidence>
<evidence type="ECO:0000313" key="10">
    <source>
        <dbReference type="EMBL" id="AIC38371.1"/>
    </source>
</evidence>
<dbReference type="GO" id="GO:0007165">
    <property type="term" value="P:signal transduction"/>
    <property type="evidence" value="ECO:0007669"/>
    <property type="project" value="TreeGrafter"/>
</dbReference>
<dbReference type="InterPro" id="IPR018311">
    <property type="entry name" value="Autoind_synth_CS"/>
</dbReference>
<evidence type="ECO:0000256" key="6">
    <source>
        <dbReference type="ARBA" id="ARBA00022929"/>
    </source>
</evidence>
<evidence type="ECO:0000256" key="7">
    <source>
        <dbReference type="ARBA" id="ARBA00048576"/>
    </source>
</evidence>
<keyword evidence="3 8" id="KW-0673">Quorum sensing</keyword>
<dbReference type="PRINTS" id="PR01549">
    <property type="entry name" value="AUTOINDCRSYN"/>
</dbReference>
<accession>A0A0G2QY87</accession>
<dbReference type="PANTHER" id="PTHR39322">
    <property type="entry name" value="ACYL-HOMOSERINE-LACTONE SYNTHASE"/>
    <property type="match status" value="1"/>
</dbReference>
<dbReference type="GO" id="GO:0009372">
    <property type="term" value="P:quorum sensing"/>
    <property type="evidence" value="ECO:0007669"/>
    <property type="project" value="UniProtKB-UniRule"/>
</dbReference>
<dbReference type="Gene3D" id="3.40.630.30">
    <property type="match status" value="1"/>
</dbReference>
<dbReference type="PANTHER" id="PTHR39322:SF1">
    <property type="entry name" value="ISOVALERYL-HOMOSERINE LACTONE SYNTHASE"/>
    <property type="match status" value="1"/>
</dbReference>
<dbReference type="PROSITE" id="PS00949">
    <property type="entry name" value="AUTOINDUCER_SYNTH_1"/>
    <property type="match status" value="1"/>
</dbReference>
<keyword evidence="4 9" id="KW-0808">Transferase</keyword>
<evidence type="ECO:0000256" key="9">
    <source>
        <dbReference type="RuleBase" id="RU361135"/>
    </source>
</evidence>
<organism evidence="10">
    <name type="scientific">Enterobacter agglomerans</name>
    <name type="common">Erwinia herbicola</name>
    <name type="synonym">Pantoea agglomerans</name>
    <dbReference type="NCBI Taxonomy" id="549"/>
    <lineage>
        <taxon>Bacteria</taxon>
        <taxon>Pseudomonadati</taxon>
        <taxon>Pseudomonadota</taxon>
        <taxon>Gammaproteobacteria</taxon>
        <taxon>Enterobacterales</taxon>
        <taxon>Erwiniaceae</taxon>
        <taxon>Pantoea</taxon>
        <taxon>Pantoea agglomerans group</taxon>
    </lineage>
</organism>
<dbReference type="Pfam" id="PF00765">
    <property type="entry name" value="Autoind_synth"/>
    <property type="match status" value="1"/>
</dbReference>
<name>A0A0G2QY87_ENTAG</name>
<dbReference type="PROSITE" id="PS51187">
    <property type="entry name" value="AUTOINDUCER_SYNTH_2"/>
    <property type="match status" value="1"/>
</dbReference>
<reference evidence="10" key="1">
    <citation type="submission" date="2014-03" db="EMBL/GenBank/DDBJ databases">
        <authorList>
            <person name="Feng Y."/>
            <person name="Wang J."/>
        </authorList>
    </citation>
    <scope>NUCLEOTIDE SEQUENCE</scope>
    <source>
        <strain evidence="10">YS19</strain>
    </source>
</reference>
<proteinExistence type="inferred from homology"/>
<dbReference type="SUPFAM" id="SSF55729">
    <property type="entry name" value="Acyl-CoA N-acyltransferases (Nat)"/>
    <property type="match status" value="1"/>
</dbReference>
<evidence type="ECO:0000256" key="5">
    <source>
        <dbReference type="ARBA" id="ARBA00022691"/>
    </source>
</evidence>
<evidence type="ECO:0000256" key="4">
    <source>
        <dbReference type="ARBA" id="ARBA00022679"/>
    </source>
</evidence>
<gene>
    <name evidence="10" type="primary">pagI</name>
</gene>
<dbReference type="EC" id="2.3.1.184" evidence="1 9"/>
<evidence type="ECO:0000256" key="1">
    <source>
        <dbReference type="ARBA" id="ARBA00012340"/>
    </source>
</evidence>